<organism evidence="1">
    <name type="scientific">marine sediment metagenome</name>
    <dbReference type="NCBI Taxonomy" id="412755"/>
    <lineage>
        <taxon>unclassified sequences</taxon>
        <taxon>metagenomes</taxon>
        <taxon>ecological metagenomes</taxon>
    </lineage>
</organism>
<name>A0A0F9R527_9ZZZZ</name>
<sequence length="351" mass="37592">MPILIDNIRTLGYLDANYLKIDGSNANVTINIGSQNLTTTGTGTFGTVVIDGTTTINNQSLGDSSNTFSFTPNVSFGQDIFIDSDSNVIGFGLNSPTPDYTIGWDGNDAVHTVTAGQFQFKGGYVHIGDAGTVSFADGDGDLFIEGELEVSREAYFDRNITFDVNGSGFTYVFRDNANVNFGTSNDVRFIWKAVGANAENFLIITKLNQPGSEGNIVIMVDGGQNTEINLVDVVDPHFRIQSSDTAASTDFIQFWHDQTDGNIEVGAGDLNLKSAVGFEFQTAADTDLVTTYVGTTNSGVLTWMEDENHFQFADEVIFDVNVGIGTASPQELLHVGAGTDASDITATDLLV</sequence>
<dbReference type="EMBL" id="LAZR01001051">
    <property type="protein sequence ID" value="KKN51695.1"/>
    <property type="molecule type" value="Genomic_DNA"/>
</dbReference>
<comment type="caution">
    <text evidence="1">The sequence shown here is derived from an EMBL/GenBank/DDBJ whole genome shotgun (WGS) entry which is preliminary data.</text>
</comment>
<evidence type="ECO:0000313" key="1">
    <source>
        <dbReference type="EMBL" id="KKN51695.1"/>
    </source>
</evidence>
<protein>
    <submittedName>
        <fullName evidence="1">Uncharacterized protein</fullName>
    </submittedName>
</protein>
<dbReference type="AlphaFoldDB" id="A0A0F9R527"/>
<proteinExistence type="predicted"/>
<gene>
    <name evidence="1" type="ORF">LCGC14_0619820</name>
</gene>
<reference evidence="1" key="1">
    <citation type="journal article" date="2015" name="Nature">
        <title>Complex archaea that bridge the gap between prokaryotes and eukaryotes.</title>
        <authorList>
            <person name="Spang A."/>
            <person name="Saw J.H."/>
            <person name="Jorgensen S.L."/>
            <person name="Zaremba-Niedzwiedzka K."/>
            <person name="Martijn J."/>
            <person name="Lind A.E."/>
            <person name="van Eijk R."/>
            <person name="Schleper C."/>
            <person name="Guy L."/>
            <person name="Ettema T.J."/>
        </authorList>
    </citation>
    <scope>NUCLEOTIDE SEQUENCE</scope>
</reference>
<accession>A0A0F9R527</accession>
<feature type="non-terminal residue" evidence="1">
    <location>
        <position position="351"/>
    </location>
</feature>